<dbReference type="Gene3D" id="3.20.10.10">
    <property type="entry name" value="D-amino Acid Aminotransferase, subunit A, domain 2"/>
    <property type="match status" value="1"/>
</dbReference>
<dbReference type="PANTHER" id="PTHR42743:SF2">
    <property type="entry name" value="AMINODEOXYCHORISMATE LYASE"/>
    <property type="match status" value="1"/>
</dbReference>
<keyword evidence="18" id="KW-1185">Reference proteome</keyword>
<keyword evidence="4 14" id="KW-0663">Pyridoxal phosphate</keyword>
<dbReference type="GeneID" id="78075473"/>
<dbReference type="EMBL" id="JAPFIT010000018">
    <property type="protein sequence ID" value="MDC5741369.1"/>
    <property type="molecule type" value="Genomic_DNA"/>
</dbReference>
<evidence type="ECO:0000256" key="14">
    <source>
        <dbReference type="RuleBase" id="RU004516"/>
    </source>
</evidence>
<dbReference type="InterPro" id="IPR001544">
    <property type="entry name" value="Aminotrans_IV"/>
</dbReference>
<dbReference type="InterPro" id="IPR036038">
    <property type="entry name" value="Aminotransferase-like"/>
</dbReference>
<organism evidence="16 17">
    <name type="scientific">Vibrio europaeus</name>
    <dbReference type="NCBI Taxonomy" id="300876"/>
    <lineage>
        <taxon>Bacteria</taxon>
        <taxon>Pseudomonadati</taxon>
        <taxon>Pseudomonadota</taxon>
        <taxon>Gammaproteobacteria</taxon>
        <taxon>Vibrionales</taxon>
        <taxon>Vibrionaceae</taxon>
        <taxon>Vibrio</taxon>
        <taxon>Vibrio oreintalis group</taxon>
    </lineage>
</organism>
<dbReference type="Gene3D" id="3.30.470.10">
    <property type="match status" value="1"/>
</dbReference>
<dbReference type="PROSITE" id="PS00770">
    <property type="entry name" value="AA_TRANSFER_CLASS_4"/>
    <property type="match status" value="1"/>
</dbReference>
<dbReference type="FunFam" id="3.20.10.10:FF:000002">
    <property type="entry name" value="D-alanine aminotransferase"/>
    <property type="match status" value="1"/>
</dbReference>
<dbReference type="RefSeq" id="WP_069666794.1">
    <property type="nucleotide sequence ID" value="NZ_JAPFIM010000026.1"/>
</dbReference>
<evidence type="ECO:0000256" key="1">
    <source>
        <dbReference type="ARBA" id="ARBA00001933"/>
    </source>
</evidence>
<evidence type="ECO:0000256" key="12">
    <source>
        <dbReference type="NCBIfam" id="TIGR03461"/>
    </source>
</evidence>
<evidence type="ECO:0000256" key="4">
    <source>
        <dbReference type="ARBA" id="ARBA00022898"/>
    </source>
</evidence>
<dbReference type="GO" id="GO:0046656">
    <property type="term" value="P:folic acid biosynthetic process"/>
    <property type="evidence" value="ECO:0007669"/>
    <property type="project" value="UniProtKB-KW"/>
</dbReference>
<comment type="pathway">
    <text evidence="7">Cofactor biosynthesis; tetrahydrofolate biosynthesis; 4-aminobenzoate from chorismate: step 2/2.</text>
</comment>
<dbReference type="AlphaFoldDB" id="A0A178JG92"/>
<dbReference type="GO" id="GO:0005829">
    <property type="term" value="C:cytosol"/>
    <property type="evidence" value="ECO:0007669"/>
    <property type="project" value="TreeGrafter"/>
</dbReference>
<proteinExistence type="inferred from homology"/>
<comment type="caution">
    <text evidence="16">The sequence shown here is derived from an EMBL/GenBank/DDBJ whole genome shotgun (WGS) entry which is preliminary data.</text>
</comment>
<dbReference type="SUPFAM" id="SSF56752">
    <property type="entry name" value="D-aminoacid aminotransferase-like PLP-dependent enzymes"/>
    <property type="match status" value="1"/>
</dbReference>
<comment type="similarity">
    <text evidence="2 13">Belongs to the class-IV pyridoxal-phosphate-dependent aminotransferase family.</text>
</comment>
<dbReference type="OrthoDB" id="9805628at2"/>
<dbReference type="InterPro" id="IPR018300">
    <property type="entry name" value="Aminotrans_IV_CS"/>
</dbReference>
<dbReference type="EMBL" id="LUAX01000001">
    <property type="protein sequence ID" value="OAN00912.1"/>
    <property type="molecule type" value="Genomic_DNA"/>
</dbReference>
<gene>
    <name evidence="15" type="primary">pabC</name>
    <name evidence="16" type="ORF">AZ468_07220</name>
    <name evidence="15" type="ORF">OPW20_14960</name>
</gene>
<evidence type="ECO:0000256" key="2">
    <source>
        <dbReference type="ARBA" id="ARBA00009320"/>
    </source>
</evidence>
<evidence type="ECO:0000256" key="11">
    <source>
        <dbReference type="ARBA" id="ARBA00069174"/>
    </source>
</evidence>
<dbReference type="Proteomes" id="UP001150001">
    <property type="component" value="Unassembled WGS sequence"/>
</dbReference>
<dbReference type="NCBIfam" id="NF004761">
    <property type="entry name" value="PRK06092.1"/>
    <property type="match status" value="1"/>
</dbReference>
<name>A0A178JG92_9VIBR</name>
<evidence type="ECO:0000313" key="16">
    <source>
        <dbReference type="EMBL" id="OAN00912.1"/>
    </source>
</evidence>
<accession>A0A178JG92</accession>
<reference evidence="15" key="2">
    <citation type="submission" date="2022-11" db="EMBL/GenBank/DDBJ databases">
        <title>Role of the vibriolysin VemA secreted by the emergent pathogen Vibrio europaeus in the colonization of Manila clam mucus.</title>
        <authorList>
            <person name="Martinez C."/>
            <person name="Rodriguez S."/>
            <person name="Vences A."/>
            <person name="Barja J.L."/>
            <person name="Toranzo A.E."/>
            <person name="Dubert J."/>
        </authorList>
    </citation>
    <scope>NUCLEOTIDE SEQUENCE</scope>
    <source>
        <strain evidence="15">3454</strain>
    </source>
</reference>
<evidence type="ECO:0000313" key="15">
    <source>
        <dbReference type="EMBL" id="MDC5741369.1"/>
    </source>
</evidence>
<keyword evidence="6 16" id="KW-0456">Lyase</keyword>
<dbReference type="CDD" id="cd01559">
    <property type="entry name" value="ADCL_like"/>
    <property type="match status" value="1"/>
</dbReference>
<reference evidence="16 17" key="1">
    <citation type="submission" date="2016-03" db="EMBL/GenBank/DDBJ databases">
        <title>Draft genome sequence of the Vibrio tubiashii subs. europaeus.</title>
        <authorList>
            <person name="Spinard E."/>
            <person name="Dubert J."/>
            <person name="Nelson D.R."/>
            <person name="Barja J.L."/>
        </authorList>
    </citation>
    <scope>NUCLEOTIDE SEQUENCE [LARGE SCALE GENOMIC DNA]</scope>
    <source>
        <strain evidence="17">PP-638</strain>
        <strain evidence="16">PP2-638</strain>
    </source>
</reference>
<dbReference type="GO" id="GO:0008696">
    <property type="term" value="F:4-amino-4-deoxychorismate lyase activity"/>
    <property type="evidence" value="ECO:0007669"/>
    <property type="project" value="UniProtKB-UniRule"/>
</dbReference>
<dbReference type="PANTHER" id="PTHR42743">
    <property type="entry name" value="AMINO-ACID AMINOTRANSFERASE"/>
    <property type="match status" value="1"/>
</dbReference>
<evidence type="ECO:0000256" key="8">
    <source>
        <dbReference type="ARBA" id="ARBA00035676"/>
    </source>
</evidence>
<evidence type="ECO:0000313" key="18">
    <source>
        <dbReference type="Proteomes" id="UP001150001"/>
    </source>
</evidence>
<dbReference type="InterPro" id="IPR017824">
    <property type="entry name" value="Aminodeoxychorismate_lyase_IV"/>
</dbReference>
<sequence>MFIVNGVCCDSISVTDRSFQYGDGCFTTMLTREGHIAHWSKHVDRMNACLDALSISRPNWTQVENWLAQAVRNDQKAGLKLHISRGEGGRGYSPTHVASPNVTISDFIYPAHYEQWSEQGLELGVCERRLGHSPLLAGHKHNNRLEQVLLKAELEQHSLADGIALDIDDNVIETTMANLFWVNGSTLFTPGLDKAGVSGVIRRVVLEWAQSQGIETQIGEYKLSDLLNADEVFMTNSILGAAPICAIDSHQFDIGKTTKQIQEMIDS</sequence>
<evidence type="ECO:0000256" key="7">
    <source>
        <dbReference type="ARBA" id="ARBA00035633"/>
    </source>
</evidence>
<evidence type="ECO:0000256" key="13">
    <source>
        <dbReference type="RuleBase" id="RU004106"/>
    </source>
</evidence>
<comment type="function">
    <text evidence="10">Involved in the biosynthesis of p-aminobenzoate (PABA), a precursor of tetrahydrofolate. Converts 4-amino-4-deoxychorismate into 4-aminobenzoate (PABA) and pyruvate.</text>
</comment>
<evidence type="ECO:0000256" key="10">
    <source>
        <dbReference type="ARBA" id="ARBA00054027"/>
    </source>
</evidence>
<evidence type="ECO:0000256" key="3">
    <source>
        <dbReference type="ARBA" id="ARBA00011738"/>
    </source>
</evidence>
<evidence type="ECO:0000256" key="5">
    <source>
        <dbReference type="ARBA" id="ARBA00022909"/>
    </source>
</evidence>
<dbReference type="NCBIfam" id="TIGR03461">
    <property type="entry name" value="pabC_Proteo"/>
    <property type="match status" value="1"/>
</dbReference>
<dbReference type="Proteomes" id="UP000094761">
    <property type="component" value="Unassembled WGS sequence"/>
</dbReference>
<protein>
    <recommendedName>
        <fullName evidence="11 12">Aminodeoxychorismate lyase</fullName>
        <ecNumber evidence="8 12">4.1.3.38</ecNumber>
    </recommendedName>
</protein>
<comment type="subunit">
    <text evidence="3">Homodimer.</text>
</comment>
<evidence type="ECO:0000256" key="6">
    <source>
        <dbReference type="ARBA" id="ARBA00023239"/>
    </source>
</evidence>
<dbReference type="Pfam" id="PF01063">
    <property type="entry name" value="Aminotran_4"/>
    <property type="match status" value="1"/>
</dbReference>
<dbReference type="EC" id="4.1.3.38" evidence="8 12"/>
<dbReference type="GO" id="GO:0030170">
    <property type="term" value="F:pyridoxal phosphate binding"/>
    <property type="evidence" value="ECO:0007669"/>
    <property type="project" value="InterPro"/>
</dbReference>
<comment type="catalytic activity">
    <reaction evidence="9">
        <text>4-amino-4-deoxychorismate = 4-aminobenzoate + pyruvate + H(+)</text>
        <dbReference type="Rhea" id="RHEA:16201"/>
        <dbReference type="ChEBI" id="CHEBI:15361"/>
        <dbReference type="ChEBI" id="CHEBI:15378"/>
        <dbReference type="ChEBI" id="CHEBI:17836"/>
        <dbReference type="ChEBI" id="CHEBI:58406"/>
        <dbReference type="EC" id="4.1.3.38"/>
    </reaction>
</comment>
<dbReference type="InterPro" id="IPR043131">
    <property type="entry name" value="BCAT-like_N"/>
</dbReference>
<evidence type="ECO:0000256" key="9">
    <source>
        <dbReference type="ARBA" id="ARBA00049529"/>
    </source>
</evidence>
<comment type="cofactor">
    <cofactor evidence="1 14">
        <name>pyridoxal 5'-phosphate</name>
        <dbReference type="ChEBI" id="CHEBI:597326"/>
    </cofactor>
</comment>
<dbReference type="GO" id="GO:0008153">
    <property type="term" value="P:4-aminobenzoate biosynthetic process"/>
    <property type="evidence" value="ECO:0007669"/>
    <property type="project" value="UniProtKB-UniRule"/>
</dbReference>
<dbReference type="InterPro" id="IPR050571">
    <property type="entry name" value="Class-IV_PLP-Dep_Aminotrnsfr"/>
</dbReference>
<dbReference type="InterPro" id="IPR043132">
    <property type="entry name" value="BCAT-like_C"/>
</dbReference>
<evidence type="ECO:0000313" key="17">
    <source>
        <dbReference type="Proteomes" id="UP000094761"/>
    </source>
</evidence>
<keyword evidence="5" id="KW-0289">Folate biosynthesis</keyword>